<name>A0ABW7MPR6_9FLAO</name>
<proteinExistence type="predicted"/>
<reference evidence="2 3" key="1">
    <citation type="submission" date="2024-02" db="EMBL/GenBank/DDBJ databases">
        <title>A Gaetbulibacter species isolated from tidal flats and genomic insights of their niches.</title>
        <authorList>
            <person name="Ye Y."/>
        </authorList>
    </citation>
    <scope>NUCLEOTIDE SEQUENCE [LARGE SCALE GENOMIC DNA]</scope>
    <source>
        <strain evidence="2 3">KEM-8</strain>
    </source>
</reference>
<protein>
    <submittedName>
        <fullName evidence="2">Uncharacterized protein</fullName>
    </submittedName>
</protein>
<feature type="transmembrane region" description="Helical" evidence="1">
    <location>
        <begin position="261"/>
        <end position="283"/>
    </location>
</feature>
<accession>A0ABW7MPR6</accession>
<keyword evidence="1" id="KW-0812">Transmembrane</keyword>
<evidence type="ECO:0000313" key="3">
    <source>
        <dbReference type="Proteomes" id="UP001610104"/>
    </source>
</evidence>
<dbReference type="EMBL" id="JBAWKC010000001">
    <property type="protein sequence ID" value="MFH6767732.1"/>
    <property type="molecule type" value="Genomic_DNA"/>
</dbReference>
<gene>
    <name evidence="2" type="ORF">V8G56_03200</name>
</gene>
<dbReference type="RefSeq" id="WP_395437016.1">
    <property type="nucleotide sequence ID" value="NZ_JBAWKC010000001.1"/>
</dbReference>
<keyword evidence="3" id="KW-1185">Reference proteome</keyword>
<keyword evidence="1" id="KW-0472">Membrane</keyword>
<evidence type="ECO:0000256" key="1">
    <source>
        <dbReference type="SAM" id="Phobius"/>
    </source>
</evidence>
<evidence type="ECO:0000313" key="2">
    <source>
        <dbReference type="EMBL" id="MFH6767732.1"/>
    </source>
</evidence>
<dbReference type="Proteomes" id="UP001610104">
    <property type="component" value="Unassembled WGS sequence"/>
</dbReference>
<organism evidence="2 3">
    <name type="scientific">Gaetbulibacter aquiaggeris</name>
    <dbReference type="NCBI Taxonomy" id="1735373"/>
    <lineage>
        <taxon>Bacteria</taxon>
        <taxon>Pseudomonadati</taxon>
        <taxon>Bacteroidota</taxon>
        <taxon>Flavobacteriia</taxon>
        <taxon>Flavobacteriales</taxon>
        <taxon>Flavobacteriaceae</taxon>
        <taxon>Gaetbulibacter</taxon>
    </lineage>
</organism>
<comment type="caution">
    <text evidence="2">The sequence shown here is derived from an EMBL/GenBank/DDBJ whole genome shotgun (WGS) entry which is preliminary data.</text>
</comment>
<sequence>MKITINLRFVFLIIISGYFLGLNVQNVYSQDPPKKNTIRLKADYIKTMNKEIAFNLRASSKVDGSNIDVANIELTVFNEYNDDSVKLGSAITDSEGKSTFVVNDLNLIKPDSTGLYNILVSFKGNDAYKRASKSLSYKDATIEAKIISKDSVNYITATLKDTATDSVLSDQILNVQVQRLFRPLRIGPEFNSTDESGTIIVPIEEGIPGVDGMLTFEVVLKDNDDYGTVKAQVTAPLGVPVVDESTFDERTMWSPRNKTPLFLLIVPNLITLGIWGIIIYLILNLIKIKKL</sequence>
<keyword evidence="1" id="KW-1133">Transmembrane helix</keyword>